<reference evidence="3" key="1">
    <citation type="submission" date="2025-08" db="UniProtKB">
        <authorList>
            <consortium name="RefSeq"/>
        </authorList>
    </citation>
    <scope>IDENTIFICATION</scope>
</reference>
<name>A0ABM5F5X4_9SAUR</name>
<evidence type="ECO:0000313" key="2">
    <source>
        <dbReference type="Proteomes" id="UP001652642"/>
    </source>
</evidence>
<keyword evidence="3" id="KW-0282">Flagellum</keyword>
<sequence length="279" mass="32254">MATRAPPPPLPPPLSRRLSVSQLCPPPRRPRTLAEVAPGDEDERLGVARDSMLQNPILLKPEVGKPRRNCYTLPGYGFNYGLYLHGNDGGVPEAIGHWNTMKPKAVLAKEKPRDYQASNRQAVKDGYVTAHEHNLYRQTKDFRLNEEDERRFKRAPPNVPVDMTYGRPARPSTPFFDLLQHKYKEMWMEQQRALIKAEKAEKQQQKRRGKVYDTRTTLLRKHQPPMKEEHLWRIAHFQKVGPHLSTFEDQKRYDKAMEAFRAEIPVRIGTLAQGLYTTG</sequence>
<gene>
    <name evidence="3" type="primary">CFAP77</name>
</gene>
<keyword evidence="2" id="KW-1185">Reference proteome</keyword>
<dbReference type="GeneID" id="110079598"/>
<dbReference type="RefSeq" id="XP_072840805.1">
    <property type="nucleotide sequence ID" value="XM_072984704.1"/>
</dbReference>
<evidence type="ECO:0000313" key="3">
    <source>
        <dbReference type="RefSeq" id="XP_072840805.1"/>
    </source>
</evidence>
<proteinExistence type="predicted"/>
<dbReference type="Pfam" id="PF14825">
    <property type="entry name" value="CFAP77"/>
    <property type="match status" value="1"/>
</dbReference>
<dbReference type="PANTHER" id="PTHR28617">
    <property type="entry name" value="CILIA- AND FLAGELLA-ASSOCIATED PROTEIN 77"/>
    <property type="match status" value="1"/>
</dbReference>
<keyword evidence="3" id="KW-0969">Cilium</keyword>
<keyword evidence="3" id="KW-0966">Cell projection</keyword>
<protein>
    <submittedName>
        <fullName evidence="3">Cilia- and flagella-associated protein 77</fullName>
    </submittedName>
</protein>
<dbReference type="Proteomes" id="UP001652642">
    <property type="component" value="Chromosome Z"/>
</dbReference>
<feature type="region of interest" description="Disordered" evidence="1">
    <location>
        <begin position="1"/>
        <end position="34"/>
    </location>
</feature>
<feature type="compositionally biased region" description="Pro residues" evidence="1">
    <location>
        <begin position="1"/>
        <end position="14"/>
    </location>
</feature>
<feature type="region of interest" description="Disordered" evidence="1">
    <location>
        <begin position="147"/>
        <end position="166"/>
    </location>
</feature>
<dbReference type="PANTHER" id="PTHR28617:SF1">
    <property type="entry name" value="CILIA- AND FLAGELLA-ASSOCIATED PROTEIN 77"/>
    <property type="match status" value="1"/>
</dbReference>
<evidence type="ECO:0000256" key="1">
    <source>
        <dbReference type="SAM" id="MobiDB-lite"/>
    </source>
</evidence>
<dbReference type="InterPro" id="IPR029147">
    <property type="entry name" value="CFAP77"/>
</dbReference>
<organism evidence="2 3">
    <name type="scientific">Pogona vitticeps</name>
    <name type="common">central bearded dragon</name>
    <dbReference type="NCBI Taxonomy" id="103695"/>
    <lineage>
        <taxon>Eukaryota</taxon>
        <taxon>Metazoa</taxon>
        <taxon>Chordata</taxon>
        <taxon>Craniata</taxon>
        <taxon>Vertebrata</taxon>
        <taxon>Euteleostomi</taxon>
        <taxon>Lepidosauria</taxon>
        <taxon>Squamata</taxon>
        <taxon>Bifurcata</taxon>
        <taxon>Unidentata</taxon>
        <taxon>Episquamata</taxon>
        <taxon>Toxicofera</taxon>
        <taxon>Iguania</taxon>
        <taxon>Acrodonta</taxon>
        <taxon>Agamidae</taxon>
        <taxon>Amphibolurinae</taxon>
        <taxon>Pogona</taxon>
    </lineage>
</organism>
<accession>A0ABM5F5X4</accession>